<feature type="transmembrane region" description="Helical" evidence="9">
    <location>
        <begin position="130"/>
        <end position="149"/>
    </location>
</feature>
<dbReference type="RefSeq" id="WP_179541195.1">
    <property type="nucleotide sequence ID" value="NZ_BAAALL010000002.1"/>
</dbReference>
<accession>A0A7Z0GL52</accession>
<keyword evidence="6 7" id="KW-0472">Membrane</keyword>
<dbReference type="PIRSF" id="PIRSF002744">
    <property type="entry name" value="Pur-cyt_permease"/>
    <property type="match status" value="1"/>
</dbReference>
<keyword evidence="5 9" id="KW-1133">Transmembrane helix</keyword>
<evidence type="ECO:0000256" key="1">
    <source>
        <dbReference type="ARBA" id="ARBA00004141"/>
    </source>
</evidence>
<feature type="region of interest" description="Disordered" evidence="8">
    <location>
        <begin position="1"/>
        <end position="43"/>
    </location>
</feature>
<dbReference type="InterPro" id="IPR001248">
    <property type="entry name" value="Pur-cyt_permease"/>
</dbReference>
<organism evidence="10 11">
    <name type="scientific">Nesterenkonia xinjiangensis</name>
    <dbReference type="NCBI Taxonomy" id="225327"/>
    <lineage>
        <taxon>Bacteria</taxon>
        <taxon>Bacillati</taxon>
        <taxon>Actinomycetota</taxon>
        <taxon>Actinomycetes</taxon>
        <taxon>Micrococcales</taxon>
        <taxon>Micrococcaceae</taxon>
        <taxon>Nesterenkonia</taxon>
    </lineage>
</organism>
<comment type="similarity">
    <text evidence="2 7">Belongs to the purine-cytosine permease (2.A.39) family.</text>
</comment>
<feature type="transmembrane region" description="Helical" evidence="9">
    <location>
        <begin position="427"/>
        <end position="445"/>
    </location>
</feature>
<evidence type="ECO:0000256" key="6">
    <source>
        <dbReference type="ARBA" id="ARBA00023136"/>
    </source>
</evidence>
<feature type="transmembrane region" description="Helical" evidence="9">
    <location>
        <begin position="355"/>
        <end position="376"/>
    </location>
</feature>
<dbReference type="GO" id="GO:0005886">
    <property type="term" value="C:plasma membrane"/>
    <property type="evidence" value="ECO:0007669"/>
    <property type="project" value="TreeGrafter"/>
</dbReference>
<protein>
    <submittedName>
        <fullName evidence="10">Purine-cytosine permease-like protein</fullName>
    </submittedName>
</protein>
<keyword evidence="11" id="KW-1185">Reference proteome</keyword>
<feature type="transmembrane region" description="Helical" evidence="9">
    <location>
        <begin position="86"/>
        <end position="109"/>
    </location>
</feature>
<evidence type="ECO:0000256" key="4">
    <source>
        <dbReference type="ARBA" id="ARBA00022692"/>
    </source>
</evidence>
<feature type="transmembrane region" description="Helical" evidence="9">
    <location>
        <begin position="382"/>
        <end position="403"/>
    </location>
</feature>
<dbReference type="Pfam" id="PF02133">
    <property type="entry name" value="Transp_cyt_pur"/>
    <property type="match status" value="1"/>
</dbReference>
<feature type="transmembrane region" description="Helical" evidence="9">
    <location>
        <begin position="197"/>
        <end position="217"/>
    </location>
</feature>
<evidence type="ECO:0000256" key="2">
    <source>
        <dbReference type="ARBA" id="ARBA00008974"/>
    </source>
</evidence>
<evidence type="ECO:0000256" key="7">
    <source>
        <dbReference type="PIRNR" id="PIRNR002744"/>
    </source>
</evidence>
<evidence type="ECO:0000256" key="9">
    <source>
        <dbReference type="SAM" id="Phobius"/>
    </source>
</evidence>
<dbReference type="AlphaFoldDB" id="A0A7Z0GL52"/>
<feature type="transmembrane region" description="Helical" evidence="9">
    <location>
        <begin position="272"/>
        <end position="294"/>
    </location>
</feature>
<name>A0A7Z0GL52_9MICC</name>
<proteinExistence type="inferred from homology"/>
<gene>
    <name evidence="10" type="ORF">HNR09_001164</name>
</gene>
<dbReference type="EMBL" id="JACCFY010000001">
    <property type="protein sequence ID" value="NYJ77753.1"/>
    <property type="molecule type" value="Genomic_DNA"/>
</dbReference>
<comment type="caution">
    <text evidence="10">The sequence shown here is derived from an EMBL/GenBank/DDBJ whole genome shotgun (WGS) entry which is preliminary data.</text>
</comment>
<sequence length="490" mass="50688">MPATPVEEPETRLGPAATSAGAARSAESGTPTQPETRGIELIDESSRRGRPGALFWVWAAPNASFLTFTMGAVMIAVLGLSLVQAFIVIAAASVGWILTGIIAVSGPAAGTSGSVISRAMYGVLGNRLVVGLYGWLLAAVYLSLTWSAASINGLGLLGRMGLAQTATLGVVVVLVVSGLTVLVAVYGHGLILKTYPYITNFLVVMFVITSLFMIPHFDFSHAPAEPLGGMQLAMMMTIGFTMLVSTPVSFINSPDMARYLPKATPGWRVAAATALGGALPGIVFTSVGALIATGAGFDMVLDPMGAFDAGLPGWFFPLFTIAVIVAAIALNAMTTYSASMALQALGIPIRRIPSALIIAVIGTVLTIVSVAIYDFTTAVSQMLQVIVVAAGPLMAVFVADVLMRRGRYDGVDLLDASPSSTFWYRKGWNLAGLLSLVLGGVASAMCLNSDVYVGPVAAVTGLDLSIPAGLVIAAGSYVLLSRTRLTAHVA</sequence>
<comment type="subcellular location">
    <subcellularLocation>
        <location evidence="1">Membrane</location>
        <topology evidence="1">Multi-pass membrane protein</topology>
    </subcellularLocation>
</comment>
<feature type="transmembrane region" description="Helical" evidence="9">
    <location>
        <begin position="161"/>
        <end position="185"/>
    </location>
</feature>
<feature type="transmembrane region" description="Helical" evidence="9">
    <location>
        <begin position="457"/>
        <end position="480"/>
    </location>
</feature>
<dbReference type="PANTHER" id="PTHR31806">
    <property type="entry name" value="PURINE-CYTOSINE PERMEASE FCY2-RELATED"/>
    <property type="match status" value="1"/>
</dbReference>
<feature type="compositionally biased region" description="Low complexity" evidence="8">
    <location>
        <begin position="14"/>
        <end position="29"/>
    </location>
</feature>
<feature type="transmembrane region" description="Helical" evidence="9">
    <location>
        <begin position="229"/>
        <end position="251"/>
    </location>
</feature>
<evidence type="ECO:0000256" key="3">
    <source>
        <dbReference type="ARBA" id="ARBA00022448"/>
    </source>
</evidence>
<dbReference type="InterPro" id="IPR026030">
    <property type="entry name" value="Pur-cyt_permease_Fcy2/21/22"/>
</dbReference>
<keyword evidence="3 7" id="KW-0813">Transport</keyword>
<evidence type="ECO:0000313" key="11">
    <source>
        <dbReference type="Proteomes" id="UP000535437"/>
    </source>
</evidence>
<dbReference type="Gene3D" id="1.10.4160.10">
    <property type="entry name" value="Hydantoin permease"/>
    <property type="match status" value="1"/>
</dbReference>
<evidence type="ECO:0000256" key="8">
    <source>
        <dbReference type="SAM" id="MobiDB-lite"/>
    </source>
</evidence>
<dbReference type="GO" id="GO:0022857">
    <property type="term" value="F:transmembrane transporter activity"/>
    <property type="evidence" value="ECO:0007669"/>
    <property type="project" value="InterPro"/>
</dbReference>
<dbReference type="PANTHER" id="PTHR31806:SF1">
    <property type="entry name" value="PURINE-CYTOSINE PERMEASE FCY2-RELATED"/>
    <property type="match status" value="1"/>
</dbReference>
<reference evidence="10 11" key="1">
    <citation type="submission" date="2020-07" db="EMBL/GenBank/DDBJ databases">
        <title>Sequencing the genomes of 1000 actinobacteria strains.</title>
        <authorList>
            <person name="Klenk H.-P."/>
        </authorList>
    </citation>
    <scope>NUCLEOTIDE SEQUENCE [LARGE SCALE GENOMIC DNA]</scope>
    <source>
        <strain evidence="10 11">DSM 15475</strain>
    </source>
</reference>
<evidence type="ECO:0000313" key="10">
    <source>
        <dbReference type="EMBL" id="NYJ77753.1"/>
    </source>
</evidence>
<evidence type="ECO:0000256" key="5">
    <source>
        <dbReference type="ARBA" id="ARBA00022989"/>
    </source>
</evidence>
<feature type="transmembrane region" description="Helical" evidence="9">
    <location>
        <begin position="55"/>
        <end position="80"/>
    </location>
</feature>
<keyword evidence="4 9" id="KW-0812">Transmembrane</keyword>
<dbReference type="Proteomes" id="UP000535437">
    <property type="component" value="Unassembled WGS sequence"/>
</dbReference>
<feature type="transmembrane region" description="Helical" evidence="9">
    <location>
        <begin position="314"/>
        <end position="334"/>
    </location>
</feature>